<dbReference type="EMBL" id="CM001023">
    <property type="protein sequence ID" value="EAZ80600.1"/>
    <property type="molecule type" value="Genomic_DNA"/>
</dbReference>
<organism evidence="1 2">
    <name type="scientific">Algoriphagus machipongonensis</name>
    <dbReference type="NCBI Taxonomy" id="388413"/>
    <lineage>
        <taxon>Bacteria</taxon>
        <taxon>Pseudomonadati</taxon>
        <taxon>Bacteroidota</taxon>
        <taxon>Cytophagia</taxon>
        <taxon>Cytophagales</taxon>
        <taxon>Cyclobacteriaceae</taxon>
        <taxon>Algoriphagus</taxon>
    </lineage>
</organism>
<dbReference type="AlphaFoldDB" id="A3HZB4"/>
<comment type="caution">
    <text evidence="1">The sequence shown here is derived from an EMBL/GenBank/DDBJ whole genome shotgun (WGS) entry which is preliminary data.</text>
</comment>
<name>A3HZB4_9BACT</name>
<dbReference type="EMBL" id="AAXU02000001">
    <property type="protein sequence ID" value="EAZ80600.1"/>
    <property type="molecule type" value="Genomic_DNA"/>
</dbReference>
<dbReference type="STRING" id="388413.ALPR1_06740"/>
<evidence type="ECO:0000313" key="1">
    <source>
        <dbReference type="EMBL" id="EAZ80600.1"/>
    </source>
</evidence>
<protein>
    <submittedName>
        <fullName evidence="1">Uncharacterized protein</fullName>
    </submittedName>
</protein>
<dbReference type="Proteomes" id="UP000003919">
    <property type="component" value="Chromosome"/>
</dbReference>
<proteinExistence type="predicted"/>
<evidence type="ECO:0000313" key="2">
    <source>
        <dbReference type="Proteomes" id="UP000003919"/>
    </source>
</evidence>
<sequence length="50" mass="5812">MKEVFSEIFSMLAQIRNLNPNRPNQEVGDILGIDEMNLSIPDEIHYFCTK</sequence>
<dbReference type="HOGENOM" id="CLU_3113793_0_0_10"/>
<keyword evidence="2" id="KW-1185">Reference proteome</keyword>
<reference evidence="1 2" key="1">
    <citation type="journal article" date="2011" name="J. Bacteriol.">
        <title>Complete genome sequence of Algoriphagus sp. PR1, bacterial prey of a colony-forming choanoflagellate.</title>
        <authorList>
            <person name="Alegado R.A."/>
            <person name="Ferriera S."/>
            <person name="Nusbaum C."/>
            <person name="Young S.K."/>
            <person name="Zeng Q."/>
            <person name="Imamovic A."/>
            <person name="Fairclough S.R."/>
            <person name="King N."/>
        </authorList>
    </citation>
    <scope>NUCLEOTIDE SEQUENCE [LARGE SCALE GENOMIC DNA]</scope>
    <source>
        <strain evidence="1 2">PR1</strain>
    </source>
</reference>
<accession>A3HZB4</accession>
<dbReference type="RefSeq" id="WP_008199328.1">
    <property type="nucleotide sequence ID" value="NZ_CM001023.1"/>
</dbReference>
<gene>
    <name evidence="1" type="ORF">ALPR1_06740</name>
</gene>